<proteinExistence type="predicted"/>
<keyword evidence="1" id="KW-0805">Transcription regulation</keyword>
<keyword evidence="2" id="KW-0238">DNA-binding</keyword>
<dbReference type="PANTHER" id="PTHR43280">
    <property type="entry name" value="ARAC-FAMILY TRANSCRIPTIONAL REGULATOR"/>
    <property type="match status" value="1"/>
</dbReference>
<dbReference type="PROSITE" id="PS00041">
    <property type="entry name" value="HTH_ARAC_FAMILY_1"/>
    <property type="match status" value="1"/>
</dbReference>
<dbReference type="InterPro" id="IPR009057">
    <property type="entry name" value="Homeodomain-like_sf"/>
</dbReference>
<feature type="domain" description="HTH araC/xylS-type" evidence="4">
    <location>
        <begin position="10"/>
        <end position="108"/>
    </location>
</feature>
<dbReference type="PROSITE" id="PS01124">
    <property type="entry name" value="HTH_ARAC_FAMILY_2"/>
    <property type="match status" value="1"/>
</dbReference>
<evidence type="ECO:0000259" key="4">
    <source>
        <dbReference type="PROSITE" id="PS01124"/>
    </source>
</evidence>
<dbReference type="SUPFAM" id="SSF46689">
    <property type="entry name" value="Homeodomain-like"/>
    <property type="match status" value="1"/>
</dbReference>
<sequence>MNTKHSMAVEQTIQYMKQHLDERITTEQLANRVGYSTFHFSRIFKDVTGISVRQYLSALRMESGKNELLKHPSLLVKIGMSIGLSSTGTFVTRFKQFVGVSPKRFLSSVEMLFRFVNQYKDRRIDWAMDTNSSLPRVQCRIEAPLSFRGIVYVGLFPRAVPDQKPVAGTAINQNNGTAVISGIPLGTYYLLAAGVPWSRNPRDYFLLHHTLRCKLDEPLHIHETSDLKVTVTLREPLPYDPPIVVNLPLLLFEKIRNNKAK</sequence>
<dbReference type="InterPro" id="IPR018062">
    <property type="entry name" value="HTH_AraC-typ_CS"/>
</dbReference>
<dbReference type="Gene3D" id="1.10.10.60">
    <property type="entry name" value="Homeodomain-like"/>
    <property type="match status" value="2"/>
</dbReference>
<dbReference type="RefSeq" id="WP_379270633.1">
    <property type="nucleotide sequence ID" value="NZ_JBHUGT010000044.1"/>
</dbReference>
<keyword evidence="3" id="KW-0804">Transcription</keyword>
<accession>A0ABW5QV34</accession>
<evidence type="ECO:0000256" key="2">
    <source>
        <dbReference type="ARBA" id="ARBA00023125"/>
    </source>
</evidence>
<dbReference type="PANTHER" id="PTHR43280:SF2">
    <property type="entry name" value="HTH-TYPE TRANSCRIPTIONAL REGULATOR EXSA"/>
    <property type="match status" value="1"/>
</dbReference>
<evidence type="ECO:0000313" key="6">
    <source>
        <dbReference type="Proteomes" id="UP001597493"/>
    </source>
</evidence>
<keyword evidence="6" id="KW-1185">Reference proteome</keyword>
<dbReference type="Pfam" id="PF12833">
    <property type="entry name" value="HTH_18"/>
    <property type="match status" value="1"/>
</dbReference>
<evidence type="ECO:0000313" key="5">
    <source>
        <dbReference type="EMBL" id="MFD2659960.1"/>
    </source>
</evidence>
<dbReference type="Proteomes" id="UP001597493">
    <property type="component" value="Unassembled WGS sequence"/>
</dbReference>
<gene>
    <name evidence="5" type="ORF">ACFSW5_06725</name>
</gene>
<dbReference type="EMBL" id="JBHUMY010000006">
    <property type="protein sequence ID" value="MFD2659960.1"/>
    <property type="molecule type" value="Genomic_DNA"/>
</dbReference>
<dbReference type="InterPro" id="IPR018060">
    <property type="entry name" value="HTH_AraC"/>
</dbReference>
<organism evidence="5 6">
    <name type="scientific">Paenibacillus thailandensis</name>
    <dbReference type="NCBI Taxonomy" id="393250"/>
    <lineage>
        <taxon>Bacteria</taxon>
        <taxon>Bacillati</taxon>
        <taxon>Bacillota</taxon>
        <taxon>Bacilli</taxon>
        <taxon>Bacillales</taxon>
        <taxon>Paenibacillaceae</taxon>
        <taxon>Paenibacillus</taxon>
    </lineage>
</organism>
<dbReference type="SMART" id="SM00342">
    <property type="entry name" value="HTH_ARAC"/>
    <property type="match status" value="1"/>
</dbReference>
<comment type="caution">
    <text evidence="5">The sequence shown here is derived from an EMBL/GenBank/DDBJ whole genome shotgun (WGS) entry which is preliminary data.</text>
</comment>
<reference evidence="6" key="1">
    <citation type="journal article" date="2019" name="Int. J. Syst. Evol. Microbiol.">
        <title>The Global Catalogue of Microorganisms (GCM) 10K type strain sequencing project: providing services to taxonomists for standard genome sequencing and annotation.</title>
        <authorList>
            <consortium name="The Broad Institute Genomics Platform"/>
            <consortium name="The Broad Institute Genome Sequencing Center for Infectious Disease"/>
            <person name="Wu L."/>
            <person name="Ma J."/>
        </authorList>
    </citation>
    <scope>NUCLEOTIDE SEQUENCE [LARGE SCALE GENOMIC DNA]</scope>
    <source>
        <strain evidence="6">TISTR 1827</strain>
    </source>
</reference>
<evidence type="ECO:0000256" key="1">
    <source>
        <dbReference type="ARBA" id="ARBA00023015"/>
    </source>
</evidence>
<evidence type="ECO:0000256" key="3">
    <source>
        <dbReference type="ARBA" id="ARBA00023163"/>
    </source>
</evidence>
<name>A0ABW5QV34_9BACL</name>
<protein>
    <submittedName>
        <fullName evidence="5">Helix-turn-helix transcriptional regulator</fullName>
    </submittedName>
</protein>